<organism evidence="2 3">
    <name type="scientific">Lentithecium fluviatile CBS 122367</name>
    <dbReference type="NCBI Taxonomy" id="1168545"/>
    <lineage>
        <taxon>Eukaryota</taxon>
        <taxon>Fungi</taxon>
        <taxon>Dikarya</taxon>
        <taxon>Ascomycota</taxon>
        <taxon>Pezizomycotina</taxon>
        <taxon>Dothideomycetes</taxon>
        <taxon>Pleosporomycetidae</taxon>
        <taxon>Pleosporales</taxon>
        <taxon>Massarineae</taxon>
        <taxon>Lentitheciaceae</taxon>
        <taxon>Lentithecium</taxon>
    </lineage>
</organism>
<accession>A0A6G1IZH4</accession>
<protein>
    <submittedName>
        <fullName evidence="2">Uncharacterized protein</fullName>
    </submittedName>
</protein>
<gene>
    <name evidence="2" type="ORF">K458DRAFT_404904</name>
</gene>
<dbReference type="Proteomes" id="UP000799291">
    <property type="component" value="Unassembled WGS sequence"/>
</dbReference>
<sequence length="211" mass="24776">MPAAHPRVTERTRRADENYGLNHGNSTLRKKGIRLSHVQMVEEAMRRGRSEARGDGEDHYSHRRVPAGSRKGTGGREKRLVYTRHWNPSEQRRTWREEEGFRRAPPKAFYQGREPSKDTLQPSEPRPQTPRSPKVCRGYLKDEFKGNCQYTYPPICRKFINGKCGHECRYAHPTGPAVFERHRHLLDIEREERGTLLKGKVQHTRVYECYR</sequence>
<reference evidence="2" key="1">
    <citation type="journal article" date="2020" name="Stud. Mycol.">
        <title>101 Dothideomycetes genomes: a test case for predicting lifestyles and emergence of pathogens.</title>
        <authorList>
            <person name="Haridas S."/>
            <person name="Albert R."/>
            <person name="Binder M."/>
            <person name="Bloem J."/>
            <person name="Labutti K."/>
            <person name="Salamov A."/>
            <person name="Andreopoulos B."/>
            <person name="Baker S."/>
            <person name="Barry K."/>
            <person name="Bills G."/>
            <person name="Bluhm B."/>
            <person name="Cannon C."/>
            <person name="Castanera R."/>
            <person name="Culley D."/>
            <person name="Daum C."/>
            <person name="Ezra D."/>
            <person name="Gonzalez J."/>
            <person name="Henrissat B."/>
            <person name="Kuo A."/>
            <person name="Liang C."/>
            <person name="Lipzen A."/>
            <person name="Lutzoni F."/>
            <person name="Magnuson J."/>
            <person name="Mondo S."/>
            <person name="Nolan M."/>
            <person name="Ohm R."/>
            <person name="Pangilinan J."/>
            <person name="Park H.-J."/>
            <person name="Ramirez L."/>
            <person name="Alfaro M."/>
            <person name="Sun H."/>
            <person name="Tritt A."/>
            <person name="Yoshinaga Y."/>
            <person name="Zwiers L.-H."/>
            <person name="Turgeon B."/>
            <person name="Goodwin S."/>
            <person name="Spatafora J."/>
            <person name="Crous P."/>
            <person name="Grigoriev I."/>
        </authorList>
    </citation>
    <scope>NUCLEOTIDE SEQUENCE</scope>
    <source>
        <strain evidence="2">CBS 122367</strain>
    </source>
</reference>
<proteinExistence type="predicted"/>
<feature type="compositionally biased region" description="Basic and acidic residues" evidence="1">
    <location>
        <begin position="45"/>
        <end position="60"/>
    </location>
</feature>
<feature type="compositionally biased region" description="Basic and acidic residues" evidence="1">
    <location>
        <begin position="90"/>
        <end position="102"/>
    </location>
</feature>
<evidence type="ECO:0000256" key="1">
    <source>
        <dbReference type="SAM" id="MobiDB-lite"/>
    </source>
</evidence>
<evidence type="ECO:0000313" key="3">
    <source>
        <dbReference type="Proteomes" id="UP000799291"/>
    </source>
</evidence>
<dbReference type="AlphaFoldDB" id="A0A6G1IZH4"/>
<dbReference type="EMBL" id="MU005584">
    <property type="protein sequence ID" value="KAF2683340.1"/>
    <property type="molecule type" value="Genomic_DNA"/>
</dbReference>
<evidence type="ECO:0000313" key="2">
    <source>
        <dbReference type="EMBL" id="KAF2683340.1"/>
    </source>
</evidence>
<feature type="region of interest" description="Disordered" evidence="1">
    <location>
        <begin position="45"/>
        <end position="136"/>
    </location>
</feature>
<name>A0A6G1IZH4_9PLEO</name>
<feature type="compositionally biased region" description="Basic and acidic residues" evidence="1">
    <location>
        <begin position="7"/>
        <end position="17"/>
    </location>
</feature>
<feature type="region of interest" description="Disordered" evidence="1">
    <location>
        <begin position="1"/>
        <end position="27"/>
    </location>
</feature>
<keyword evidence="3" id="KW-1185">Reference proteome</keyword>